<gene>
    <name evidence="3" type="ORF">DIAAKJNI_00249</name>
</gene>
<evidence type="ECO:0000256" key="1">
    <source>
        <dbReference type="ARBA" id="ARBA00008791"/>
    </source>
</evidence>
<name>A0A811T8Q9_9EURY</name>
<dbReference type="InterPro" id="IPR006015">
    <property type="entry name" value="Universal_stress_UspA"/>
</dbReference>
<evidence type="ECO:0000313" key="4">
    <source>
        <dbReference type="Proteomes" id="UP000639006"/>
    </source>
</evidence>
<evidence type="ECO:0000259" key="2">
    <source>
        <dbReference type="Pfam" id="PF00582"/>
    </source>
</evidence>
<dbReference type="AlphaFoldDB" id="A0A811T8Q9"/>
<dbReference type="Proteomes" id="UP000639006">
    <property type="component" value="Unassembled WGS sequence"/>
</dbReference>
<sequence length="151" mass="16126">MVSEIYKKIVVATDGSKEAEKAIESAVELARLAGAKLYALYVVDRAAFLATPLVTMPIDVAWGELEEHFRHEGAEATKKIADAAAAVGVEFEAKVVEGHAAEEIIKFSEELPADLVVMGSLGKSGLSRFLLGSVADKVTRNAKLPVMVVRS</sequence>
<accession>A0A811T8Q9</accession>
<comment type="caution">
    <text evidence="3">The sequence shown here is derived from an EMBL/GenBank/DDBJ whole genome shotgun (WGS) entry which is preliminary data.</text>
</comment>
<dbReference type="PRINTS" id="PR01438">
    <property type="entry name" value="UNVRSLSTRESS"/>
</dbReference>
<dbReference type="SUPFAM" id="SSF52402">
    <property type="entry name" value="Adenine nucleotide alpha hydrolases-like"/>
    <property type="match status" value="1"/>
</dbReference>
<dbReference type="InterPro" id="IPR014729">
    <property type="entry name" value="Rossmann-like_a/b/a_fold"/>
</dbReference>
<comment type="similarity">
    <text evidence="1">Belongs to the universal stress protein A family.</text>
</comment>
<dbReference type="PANTHER" id="PTHR46268:SF24">
    <property type="entry name" value="UNIVERSAL STRESS PROTEIN"/>
    <property type="match status" value="1"/>
</dbReference>
<proteinExistence type="inferred from homology"/>
<dbReference type="InterPro" id="IPR006016">
    <property type="entry name" value="UspA"/>
</dbReference>
<dbReference type="Pfam" id="PF00582">
    <property type="entry name" value="Usp"/>
    <property type="match status" value="1"/>
</dbReference>
<protein>
    <submittedName>
        <fullName evidence="3">Universal stress protein</fullName>
    </submittedName>
</protein>
<feature type="domain" description="UspA" evidence="2">
    <location>
        <begin position="6"/>
        <end position="150"/>
    </location>
</feature>
<dbReference type="PANTHER" id="PTHR46268">
    <property type="entry name" value="STRESS RESPONSE PROTEIN NHAX"/>
    <property type="match status" value="1"/>
</dbReference>
<dbReference type="EMBL" id="CAJHIQ010000010">
    <property type="protein sequence ID" value="CAD6492218.1"/>
    <property type="molecule type" value="Genomic_DNA"/>
</dbReference>
<dbReference type="CDD" id="cd00293">
    <property type="entry name" value="USP-like"/>
    <property type="match status" value="1"/>
</dbReference>
<evidence type="ECO:0000313" key="3">
    <source>
        <dbReference type="EMBL" id="CAD6492218.1"/>
    </source>
</evidence>
<reference evidence="3" key="1">
    <citation type="submission" date="2020-10" db="EMBL/GenBank/DDBJ databases">
        <authorList>
            <person name="Hahn C.J."/>
            <person name="Laso-Perez R."/>
            <person name="Vulcano F."/>
            <person name="Vaziourakis K.-M."/>
            <person name="Stokke R."/>
            <person name="Steen I.H."/>
            <person name="Teske A."/>
            <person name="Boetius A."/>
            <person name="Liebeke M."/>
            <person name="Amann R."/>
            <person name="Knittel K."/>
        </authorList>
    </citation>
    <scope>NUCLEOTIDE SEQUENCE</scope>
    <source>
        <strain evidence="3">Gfbio:e3339647-f889-4370-9287-4fb5cb688e4c:AG392M11_GoMArc1</strain>
    </source>
</reference>
<organism evidence="3 4">
    <name type="scientific">Candidatus Argoarchaeum ethanivorans</name>
    <dbReference type="NCBI Taxonomy" id="2608793"/>
    <lineage>
        <taxon>Archaea</taxon>
        <taxon>Methanobacteriati</taxon>
        <taxon>Methanobacteriota</taxon>
        <taxon>Stenosarchaea group</taxon>
        <taxon>Methanomicrobia</taxon>
        <taxon>Methanosarcinales</taxon>
        <taxon>Methanosarcinales incertae sedis</taxon>
        <taxon>GOM Arc I cluster</taxon>
        <taxon>Candidatus Argoarchaeum</taxon>
    </lineage>
</organism>
<dbReference type="PIRSF" id="PIRSF006276">
    <property type="entry name" value="UspA"/>
    <property type="match status" value="1"/>
</dbReference>
<dbReference type="Gene3D" id="3.40.50.620">
    <property type="entry name" value="HUPs"/>
    <property type="match status" value="1"/>
</dbReference>